<accession>A0A5C1AT37</accession>
<dbReference type="EMBL" id="CP042425">
    <property type="protein sequence ID" value="QEL20364.1"/>
    <property type="molecule type" value="Genomic_DNA"/>
</dbReference>
<evidence type="ECO:0000256" key="2">
    <source>
        <dbReference type="ARBA" id="ARBA00022741"/>
    </source>
</evidence>
<feature type="domain" description="Protein kinase" evidence="6">
    <location>
        <begin position="110"/>
        <end position="405"/>
    </location>
</feature>
<dbReference type="Proteomes" id="UP000324974">
    <property type="component" value="Chromosome"/>
</dbReference>
<dbReference type="AlphaFoldDB" id="A0A5C1AT37"/>
<dbReference type="Pfam" id="PF00069">
    <property type="entry name" value="Pkinase"/>
    <property type="match status" value="1"/>
</dbReference>
<evidence type="ECO:0000313" key="8">
    <source>
        <dbReference type="Proteomes" id="UP000324974"/>
    </source>
</evidence>
<feature type="binding site" evidence="5">
    <location>
        <position position="140"/>
    </location>
    <ligand>
        <name>ATP</name>
        <dbReference type="ChEBI" id="CHEBI:30616"/>
    </ligand>
</feature>
<dbReference type="PROSITE" id="PS50011">
    <property type="entry name" value="PROTEIN_KINASE_DOM"/>
    <property type="match status" value="1"/>
</dbReference>
<keyword evidence="1" id="KW-0808">Transferase</keyword>
<dbReference type="KEGG" id="lrs:PX52LOC_07457"/>
<name>A0A5C1AT37_9BACT</name>
<dbReference type="PANTHER" id="PTHR43289:SF34">
    <property type="entry name" value="SERINE_THREONINE-PROTEIN KINASE YBDM-RELATED"/>
    <property type="match status" value="1"/>
</dbReference>
<dbReference type="SUPFAM" id="SSF56112">
    <property type="entry name" value="Protein kinase-like (PK-like)"/>
    <property type="match status" value="1"/>
</dbReference>
<evidence type="ECO:0000256" key="4">
    <source>
        <dbReference type="ARBA" id="ARBA00022840"/>
    </source>
</evidence>
<organism evidence="7 8">
    <name type="scientific">Limnoglobus roseus</name>
    <dbReference type="NCBI Taxonomy" id="2598579"/>
    <lineage>
        <taxon>Bacteria</taxon>
        <taxon>Pseudomonadati</taxon>
        <taxon>Planctomycetota</taxon>
        <taxon>Planctomycetia</taxon>
        <taxon>Gemmatales</taxon>
        <taxon>Gemmataceae</taxon>
        <taxon>Limnoglobus</taxon>
    </lineage>
</organism>
<dbReference type="PANTHER" id="PTHR43289">
    <property type="entry name" value="MITOGEN-ACTIVATED PROTEIN KINASE KINASE KINASE 20-RELATED"/>
    <property type="match status" value="1"/>
</dbReference>
<evidence type="ECO:0000259" key="6">
    <source>
        <dbReference type="PROSITE" id="PS50011"/>
    </source>
</evidence>
<dbReference type="InterPro" id="IPR011009">
    <property type="entry name" value="Kinase-like_dom_sf"/>
</dbReference>
<keyword evidence="8" id="KW-1185">Reference proteome</keyword>
<dbReference type="PROSITE" id="PS00108">
    <property type="entry name" value="PROTEIN_KINASE_ST"/>
    <property type="match status" value="1"/>
</dbReference>
<dbReference type="PROSITE" id="PS00107">
    <property type="entry name" value="PROTEIN_KINASE_ATP"/>
    <property type="match status" value="1"/>
</dbReference>
<dbReference type="Gene3D" id="1.25.40.10">
    <property type="entry name" value="Tetratricopeptide repeat domain"/>
    <property type="match status" value="2"/>
</dbReference>
<dbReference type="InterPro" id="IPR017441">
    <property type="entry name" value="Protein_kinase_ATP_BS"/>
</dbReference>
<sequence length="793" mass="86014">MTAVSSLSARVEQLADAMVADWEGGTTHPAEQYLNRCPELWQHPDAALELLAEELTLRDERGWPVAAGELEARFPQWQPQVQALLECQQILGPRLSPPQFPQSGETLGGFLLQSELGRGAHGRVYLASQSTLADRPVVLKVSPIAGDEHLSLARLQHTNIVPLYSAEDFPAKRLRALCLPYFGGLTLAEIQSDLQDSAEPLAGRDLLNALPSSPDQHGPTWSYLQEASLTDAVCWIGASLADALQYAHDRGILHLDLKPSNVLIAADGVPMLLDFHLAHPPLAAGSPAPTWLGGTRAYMAPEHCAAVEAVRSSGTIQTPVGPAADVYSLGVMLRDFLRATRCPVSHGLSDVLDRCTAPTLANRYAHAADLAADLRRHLSDLPLKGVTNRSLIESWGKWRRRRPYALPLAFTLAALLVGAGGVVISSVRLSDRAAHALADGRGYLSQHRNAEAAEALRGAEAMIEGLPFQAKVRSEIREARHAADRAVVGENLHAFVEKLRFLAVVDDLLPEQLRKIDRECRTLWDQREKLIAEFGRENPDLLELGILATAVRVRAASPDQNAAAVAESRSALDEMERLFGATPVLDLERARYAGEPNMPPRTAKQPTARTSWDHVWAGRSHLAAGRTDLAVREFDAAVQLDPQLLWANYYHGVALLRADRPADAMAAFTACVALAPQAAWCRFNRALAYGKLDRSDAALADLDAAISLDVSMWSAHWERAAVNLKLQRPKEALADLGRATAAGAPPADTHYRTAVVNVALNDRAAAAAQLRECLRLDSGHAAANQLLQQLGGK</sequence>
<dbReference type="InterPro" id="IPR008271">
    <property type="entry name" value="Ser/Thr_kinase_AS"/>
</dbReference>
<dbReference type="InterPro" id="IPR000719">
    <property type="entry name" value="Prot_kinase_dom"/>
</dbReference>
<keyword evidence="4 5" id="KW-0067">ATP-binding</keyword>
<evidence type="ECO:0000256" key="5">
    <source>
        <dbReference type="PROSITE-ProRule" id="PRU10141"/>
    </source>
</evidence>
<dbReference type="GO" id="GO:0005524">
    <property type="term" value="F:ATP binding"/>
    <property type="evidence" value="ECO:0007669"/>
    <property type="project" value="UniProtKB-UniRule"/>
</dbReference>
<reference evidence="8" key="1">
    <citation type="submission" date="2019-08" db="EMBL/GenBank/DDBJ databases">
        <title>Limnoglobus roseus gen. nov., sp. nov., a novel freshwater planctomycete with a giant genome from the family Gemmataceae.</title>
        <authorList>
            <person name="Kulichevskaya I.S."/>
            <person name="Naumoff D.G."/>
            <person name="Miroshnikov K."/>
            <person name="Ivanova A."/>
            <person name="Philippov D.A."/>
            <person name="Hakobyan A."/>
            <person name="Rijpstra I.C."/>
            <person name="Sinninghe Damste J.S."/>
            <person name="Liesack W."/>
            <person name="Dedysh S.N."/>
        </authorList>
    </citation>
    <scope>NUCLEOTIDE SEQUENCE [LARGE SCALE GENOMIC DNA]</scope>
    <source>
        <strain evidence="8">PX52</strain>
    </source>
</reference>
<evidence type="ECO:0000256" key="3">
    <source>
        <dbReference type="ARBA" id="ARBA00022777"/>
    </source>
</evidence>
<dbReference type="GO" id="GO:0004674">
    <property type="term" value="F:protein serine/threonine kinase activity"/>
    <property type="evidence" value="ECO:0007669"/>
    <property type="project" value="TreeGrafter"/>
</dbReference>
<dbReference type="InterPro" id="IPR011990">
    <property type="entry name" value="TPR-like_helical_dom_sf"/>
</dbReference>
<dbReference type="Pfam" id="PF13181">
    <property type="entry name" value="TPR_8"/>
    <property type="match status" value="1"/>
</dbReference>
<dbReference type="OrthoDB" id="6111975at2"/>
<gene>
    <name evidence="7" type="ORF">PX52LOC_07457</name>
</gene>
<dbReference type="SMART" id="SM00220">
    <property type="entry name" value="S_TKc"/>
    <property type="match status" value="1"/>
</dbReference>
<dbReference type="Gene3D" id="3.30.200.20">
    <property type="entry name" value="Phosphorylase Kinase, domain 1"/>
    <property type="match status" value="1"/>
</dbReference>
<proteinExistence type="predicted"/>
<protein>
    <submittedName>
        <fullName evidence="7">Tetratricopeptide repeat protein</fullName>
    </submittedName>
</protein>
<evidence type="ECO:0000256" key="1">
    <source>
        <dbReference type="ARBA" id="ARBA00022679"/>
    </source>
</evidence>
<keyword evidence="2 5" id="KW-0547">Nucleotide-binding</keyword>
<dbReference type="SMART" id="SM00028">
    <property type="entry name" value="TPR"/>
    <property type="match status" value="5"/>
</dbReference>
<evidence type="ECO:0000313" key="7">
    <source>
        <dbReference type="EMBL" id="QEL20364.1"/>
    </source>
</evidence>
<dbReference type="RefSeq" id="WP_149114672.1">
    <property type="nucleotide sequence ID" value="NZ_CP042425.1"/>
</dbReference>
<keyword evidence="3" id="KW-0418">Kinase</keyword>
<dbReference type="SUPFAM" id="SSF48452">
    <property type="entry name" value="TPR-like"/>
    <property type="match status" value="1"/>
</dbReference>
<dbReference type="InterPro" id="IPR019734">
    <property type="entry name" value="TPR_rpt"/>
</dbReference>
<dbReference type="Gene3D" id="1.10.510.10">
    <property type="entry name" value="Transferase(Phosphotransferase) domain 1"/>
    <property type="match status" value="1"/>
</dbReference>